<dbReference type="InterPro" id="IPR006856">
    <property type="entry name" value="MATalpha_HMGbox"/>
</dbReference>
<gene>
    <name evidence="8" type="ORF">CRHIZ90672A_00010825</name>
</gene>
<evidence type="ECO:0000313" key="9">
    <source>
        <dbReference type="Proteomes" id="UP000696573"/>
    </source>
</evidence>
<evidence type="ECO:0000256" key="1">
    <source>
        <dbReference type="ARBA" id="ARBA00023015"/>
    </source>
</evidence>
<protein>
    <recommendedName>
        <fullName evidence="7">Alpha box domain-containing protein</fullName>
    </recommendedName>
</protein>
<keyword evidence="1 5" id="KW-0805">Transcription regulation</keyword>
<dbReference type="OrthoDB" id="5398665at2759"/>
<feature type="region of interest" description="Disordered" evidence="6">
    <location>
        <begin position="40"/>
        <end position="60"/>
    </location>
</feature>
<dbReference type="GO" id="GO:0045895">
    <property type="term" value="P:positive regulation of mating-type specific transcription, DNA-templated"/>
    <property type="evidence" value="ECO:0007669"/>
    <property type="project" value="InterPro"/>
</dbReference>
<evidence type="ECO:0000256" key="6">
    <source>
        <dbReference type="SAM" id="MobiDB-lite"/>
    </source>
</evidence>
<evidence type="ECO:0000256" key="5">
    <source>
        <dbReference type="RuleBase" id="RU003516"/>
    </source>
</evidence>
<evidence type="ECO:0000313" key="8">
    <source>
        <dbReference type="EMBL" id="CAH0023381.1"/>
    </source>
</evidence>
<feature type="domain" description="Alpha box" evidence="7">
    <location>
        <begin position="60"/>
        <end position="115"/>
    </location>
</feature>
<keyword evidence="3 5" id="KW-0804">Transcription</keyword>
<keyword evidence="9" id="KW-1185">Reference proteome</keyword>
<comment type="caution">
    <text evidence="8">The sequence shown here is derived from an EMBL/GenBank/DDBJ whole genome shotgun (WGS) entry which is preliminary data.</text>
</comment>
<dbReference type="EMBL" id="CABFNQ020000692">
    <property type="protein sequence ID" value="CAH0023381.1"/>
    <property type="molecule type" value="Genomic_DNA"/>
</dbReference>
<keyword evidence="4 5" id="KW-0539">Nucleus</keyword>
<dbReference type="PROSITE" id="PS51325">
    <property type="entry name" value="ALPHA_BOX"/>
    <property type="match status" value="1"/>
</dbReference>
<sequence length="362" mass="40777">MATRAELAQRLASIPSEDLLTHLEDEALANLATRYFQSATMPADRSSPGEASTDEDSNQRAKRPLNAFIAFRSYYLKLFPDVQQKAASGFLTTLWNQDPFRNKWALIAKVYSFIRDEIGKDRISLPFFLGVCCPIMNIIEPALYLSSLGWSVEVRADGTQRIVQFRAASPNNFAQSQAQGIPTTEMDLLQALLKAGYLPRESAGLLQRMSSNTNGMMTTSPIQASPTTPPTMEKLDFINTIRNDPIQATKEIFSAHYDDRIMREHGYRVYTAQNLNAITHLPMALPIPQPIPYRYAHTHYHLGLGNEPIMDFNNIPQNGCYDISNPFHMDHLLGHTDCEGDRAAGHPDSPPYDSHEDFQYMF</sequence>
<dbReference type="GO" id="GO:0005634">
    <property type="term" value="C:nucleus"/>
    <property type="evidence" value="ECO:0007669"/>
    <property type="project" value="UniProtKB-SubCell"/>
</dbReference>
<evidence type="ECO:0000259" key="7">
    <source>
        <dbReference type="PROSITE" id="PS51325"/>
    </source>
</evidence>
<name>A0A9N9YLW5_9HYPO</name>
<dbReference type="Pfam" id="PF04769">
    <property type="entry name" value="MATalpha_HMGbox"/>
    <property type="match status" value="1"/>
</dbReference>
<proteinExistence type="inferred from homology"/>
<keyword evidence="2 5" id="KW-0238">DNA-binding</keyword>
<evidence type="ECO:0000256" key="3">
    <source>
        <dbReference type="ARBA" id="ARBA00023163"/>
    </source>
</evidence>
<dbReference type="Proteomes" id="UP000696573">
    <property type="component" value="Unassembled WGS sequence"/>
</dbReference>
<comment type="subcellular location">
    <subcellularLocation>
        <location evidence="5">Nucleus</location>
    </subcellularLocation>
</comment>
<organism evidence="8 9">
    <name type="scientific">Clonostachys rhizophaga</name>
    <dbReference type="NCBI Taxonomy" id="160324"/>
    <lineage>
        <taxon>Eukaryota</taxon>
        <taxon>Fungi</taxon>
        <taxon>Dikarya</taxon>
        <taxon>Ascomycota</taxon>
        <taxon>Pezizomycotina</taxon>
        <taxon>Sordariomycetes</taxon>
        <taxon>Hypocreomycetidae</taxon>
        <taxon>Hypocreales</taxon>
        <taxon>Bionectriaceae</taxon>
        <taxon>Clonostachys</taxon>
    </lineage>
</organism>
<dbReference type="AlphaFoldDB" id="A0A9N9YLW5"/>
<evidence type="ECO:0000256" key="2">
    <source>
        <dbReference type="ARBA" id="ARBA00023125"/>
    </source>
</evidence>
<accession>A0A9N9YLW5</accession>
<reference evidence="8" key="1">
    <citation type="submission" date="2021-10" db="EMBL/GenBank/DDBJ databases">
        <authorList>
            <person name="Piombo E."/>
        </authorList>
    </citation>
    <scope>NUCLEOTIDE SEQUENCE</scope>
</reference>
<dbReference type="GO" id="GO:0008301">
    <property type="term" value="F:DNA binding, bending"/>
    <property type="evidence" value="ECO:0007669"/>
    <property type="project" value="InterPro"/>
</dbReference>
<comment type="similarity">
    <text evidence="5">Belongs to the MATALPHA1 family.</text>
</comment>
<evidence type="ECO:0000256" key="4">
    <source>
        <dbReference type="ARBA" id="ARBA00023242"/>
    </source>
</evidence>